<dbReference type="AlphaFoldDB" id="A0A6S6VHU2"/>
<dbReference type="EMBL" id="HG992977">
    <property type="protein sequence ID" value="CAE7001770.1"/>
    <property type="molecule type" value="Genomic_DNA"/>
</dbReference>
<sequence length="193" mass="21795">MPFSANQSTTRPGSRQTAHAEVHYERLTETNQAVSPLLSLPPELRNRIYEFVLAPTHPRNTTLEVYTRNPIGPPPVRKYLAPLSTCLQMRAEGFVMFYSLHIFGFHYLKQIMTFAATVGEAACSVVTSVRLVVQAITIYEGAETVQAAVEGCLLMFLELEHVWVQIQNLFGVPWRTWFKVQHAVKSGLNTVFD</sequence>
<dbReference type="PANTHER" id="PTHR42085:SF1">
    <property type="entry name" value="F-BOX DOMAIN-CONTAINING PROTEIN"/>
    <property type="match status" value="1"/>
</dbReference>
<organism evidence="1 2">
    <name type="scientific">Pyrenophora teres f. teres</name>
    <dbReference type="NCBI Taxonomy" id="97479"/>
    <lineage>
        <taxon>Eukaryota</taxon>
        <taxon>Fungi</taxon>
        <taxon>Dikarya</taxon>
        <taxon>Ascomycota</taxon>
        <taxon>Pezizomycotina</taxon>
        <taxon>Dothideomycetes</taxon>
        <taxon>Pleosporomycetidae</taxon>
        <taxon>Pleosporales</taxon>
        <taxon>Pleosporineae</taxon>
        <taxon>Pleosporaceae</taxon>
        <taxon>Pyrenophora</taxon>
    </lineage>
</organism>
<name>A0A6S6VHU2_9PLEO</name>
<dbReference type="PANTHER" id="PTHR42085">
    <property type="entry name" value="F-BOX DOMAIN-CONTAINING PROTEIN"/>
    <property type="match status" value="1"/>
</dbReference>
<dbReference type="InterPro" id="IPR038883">
    <property type="entry name" value="AN11006-like"/>
</dbReference>
<evidence type="ECO:0000313" key="2">
    <source>
        <dbReference type="Proteomes" id="UP000472372"/>
    </source>
</evidence>
<protein>
    <submittedName>
        <fullName evidence="1">Uncharacterized protein</fullName>
    </submittedName>
</protein>
<accession>A0A6S6VHU2</accession>
<reference evidence="1" key="1">
    <citation type="submission" date="2021-02" db="EMBL/GenBank/DDBJ databases">
        <authorList>
            <person name="Syme A R."/>
            <person name="Syme A R."/>
            <person name="Moolhuijzen P."/>
        </authorList>
    </citation>
    <scope>NUCLEOTIDE SEQUENCE</scope>
    <source>
        <strain evidence="1">W1-1</strain>
    </source>
</reference>
<gene>
    <name evidence="1" type="ORF">PTTW11_01291</name>
</gene>
<proteinExistence type="predicted"/>
<dbReference type="Proteomes" id="UP000472372">
    <property type="component" value="Chromosome 1"/>
</dbReference>
<evidence type="ECO:0000313" key="1">
    <source>
        <dbReference type="EMBL" id="CAE7001770.1"/>
    </source>
</evidence>